<dbReference type="GO" id="GO:0005743">
    <property type="term" value="C:mitochondrial inner membrane"/>
    <property type="evidence" value="ECO:0007669"/>
    <property type="project" value="UniProtKB-SubCell"/>
</dbReference>
<keyword evidence="6" id="KW-0862">Zinc</keyword>
<dbReference type="GO" id="GO:0046872">
    <property type="term" value="F:metal ion binding"/>
    <property type="evidence" value="ECO:0007669"/>
    <property type="project" value="UniProtKB-KW"/>
</dbReference>
<comment type="domain">
    <text evidence="12">The twin CX3C motif contains 4 conserved Cys residues that form 2 disulfide bonds in the mitochondrial intermembrane space.</text>
</comment>
<name>A0A8H7F1R0_AGABI</name>
<keyword evidence="5 12" id="KW-0999">Mitochondrion inner membrane</keyword>
<keyword evidence="5 12" id="KW-0472">Membrane</keyword>
<organism evidence="14 15">
    <name type="scientific">Agaricus bisporus var. burnettii</name>
    <dbReference type="NCBI Taxonomy" id="192524"/>
    <lineage>
        <taxon>Eukaryota</taxon>
        <taxon>Fungi</taxon>
        <taxon>Dikarya</taxon>
        <taxon>Basidiomycota</taxon>
        <taxon>Agaricomycotina</taxon>
        <taxon>Agaricomycetes</taxon>
        <taxon>Agaricomycetidae</taxon>
        <taxon>Agaricales</taxon>
        <taxon>Agaricineae</taxon>
        <taxon>Agaricaceae</taxon>
        <taxon>Agaricus</taxon>
    </lineage>
</organism>
<evidence type="ECO:0000313" key="15">
    <source>
        <dbReference type="Proteomes" id="UP000629468"/>
    </source>
</evidence>
<evidence type="ECO:0000256" key="12">
    <source>
        <dbReference type="RuleBase" id="RU367043"/>
    </source>
</evidence>
<protein>
    <recommendedName>
        <fullName evidence="12">Mitochondrial import inner membrane translocase subunit</fullName>
    </recommendedName>
</protein>
<keyword evidence="4" id="KW-0479">Metal-binding</keyword>
<dbReference type="GO" id="GO:0015031">
    <property type="term" value="P:protein transport"/>
    <property type="evidence" value="ECO:0007669"/>
    <property type="project" value="UniProtKB-KW"/>
</dbReference>
<dbReference type="GO" id="GO:0042719">
    <property type="term" value="C:mitochondrial intermembrane space chaperone complex"/>
    <property type="evidence" value="ECO:0007669"/>
    <property type="project" value="UniProtKB-ARBA"/>
</dbReference>
<feature type="domain" description="Tim10-like" evidence="13">
    <location>
        <begin position="21"/>
        <end position="80"/>
    </location>
</feature>
<keyword evidence="8 12" id="KW-0811">Translocation</keyword>
<evidence type="ECO:0000256" key="10">
    <source>
        <dbReference type="ARBA" id="ARBA00023157"/>
    </source>
</evidence>
<dbReference type="SUPFAM" id="SSF144122">
    <property type="entry name" value="Tim10-like"/>
    <property type="match status" value="1"/>
</dbReference>
<accession>A0A8H7F1R0</accession>
<dbReference type="Proteomes" id="UP000629468">
    <property type="component" value="Unassembled WGS sequence"/>
</dbReference>
<evidence type="ECO:0000259" key="13">
    <source>
        <dbReference type="Pfam" id="PF02953"/>
    </source>
</evidence>
<dbReference type="GO" id="GO:0045039">
    <property type="term" value="P:protein insertion into mitochondrial inner membrane"/>
    <property type="evidence" value="ECO:0007669"/>
    <property type="project" value="UniProtKB-ARBA"/>
</dbReference>
<evidence type="ECO:0000256" key="2">
    <source>
        <dbReference type="ARBA" id="ARBA00006720"/>
    </source>
</evidence>
<evidence type="ECO:0000256" key="3">
    <source>
        <dbReference type="ARBA" id="ARBA00022448"/>
    </source>
</evidence>
<evidence type="ECO:0000256" key="8">
    <source>
        <dbReference type="ARBA" id="ARBA00023010"/>
    </source>
</evidence>
<dbReference type="AlphaFoldDB" id="A0A8H7F1R0"/>
<keyword evidence="10 12" id="KW-1015">Disulfide bond</keyword>
<evidence type="ECO:0000256" key="11">
    <source>
        <dbReference type="ARBA" id="ARBA00023186"/>
    </source>
</evidence>
<dbReference type="InterPro" id="IPR035427">
    <property type="entry name" value="Tim10-like_dom_sf"/>
</dbReference>
<dbReference type="EMBL" id="JABXXO010000007">
    <property type="protein sequence ID" value="KAF7773302.1"/>
    <property type="molecule type" value="Genomic_DNA"/>
</dbReference>
<dbReference type="InterPro" id="IPR004217">
    <property type="entry name" value="Tim10-like"/>
</dbReference>
<evidence type="ECO:0000256" key="7">
    <source>
        <dbReference type="ARBA" id="ARBA00022927"/>
    </source>
</evidence>
<keyword evidence="9 12" id="KW-0496">Mitochondrion</keyword>
<evidence type="ECO:0000256" key="6">
    <source>
        <dbReference type="ARBA" id="ARBA00022833"/>
    </source>
</evidence>
<dbReference type="Pfam" id="PF02953">
    <property type="entry name" value="zf-Tim10_DDP"/>
    <property type="match status" value="1"/>
</dbReference>
<proteinExistence type="inferred from homology"/>
<dbReference type="Gene3D" id="1.10.287.810">
    <property type="entry name" value="Mitochondrial import inner membrane translocase subunit tim13 like domains"/>
    <property type="match status" value="1"/>
</dbReference>
<evidence type="ECO:0000256" key="1">
    <source>
        <dbReference type="ARBA" id="ARBA00004137"/>
    </source>
</evidence>
<dbReference type="FunFam" id="1.10.287.810:FF:000001">
    <property type="entry name" value="mitochondrial import inner membrane translocase subunit TIM13"/>
    <property type="match status" value="1"/>
</dbReference>
<evidence type="ECO:0000256" key="5">
    <source>
        <dbReference type="ARBA" id="ARBA00022792"/>
    </source>
</evidence>
<comment type="subunit">
    <text evidence="12">Heterohexamer.</text>
</comment>
<evidence type="ECO:0000313" key="14">
    <source>
        <dbReference type="EMBL" id="KAF7773302.1"/>
    </source>
</evidence>
<keyword evidence="7 12" id="KW-0653">Protein transport</keyword>
<keyword evidence="11 12" id="KW-0143">Chaperone</keyword>
<comment type="similarity">
    <text evidence="2 12">Belongs to the small Tim family.</text>
</comment>
<evidence type="ECO:0000256" key="4">
    <source>
        <dbReference type="ARBA" id="ARBA00022723"/>
    </source>
</evidence>
<sequence length="94" mass="10554">MADLPSLNPDVAAKKEKIMAQIKNELALVQAQELINTTNEKCFTKCIPKPGNSLSSTEQKCLGYCLDRYMDAFNLVSKTYVGKLNKEKDYSTIF</sequence>
<evidence type="ECO:0000256" key="9">
    <source>
        <dbReference type="ARBA" id="ARBA00023128"/>
    </source>
</evidence>
<gene>
    <name evidence="14" type="ORF">Agabi119p4_5469</name>
</gene>
<comment type="subcellular location">
    <subcellularLocation>
        <location evidence="1 12">Mitochondrion inner membrane</location>
        <topology evidence="1 12">Peripheral membrane protein</topology>
        <orientation evidence="1 12">Intermembrane side</orientation>
    </subcellularLocation>
</comment>
<keyword evidence="3 12" id="KW-0813">Transport</keyword>
<comment type="function">
    <text evidence="12">Mitochondrial intermembrane chaperone that participates in the import and insertion of some multi-pass transmembrane proteins into the mitochondrial inner membrane. Also required for the transfer of beta-barrel precursors from the TOM complex to the sorting and assembly machinery (SAM complex) of the outer membrane. Acts as a chaperone-like protein that protects the hydrophobic precursors from aggregation and guide them through the mitochondrial intermembrane space.</text>
</comment>
<reference evidence="14 15" key="1">
    <citation type="journal article" name="Sci. Rep.">
        <title>Telomere-to-telomere assembled and centromere annotated genomes of the two main subspecies of the button mushroom Agaricus bisporus reveal especially polymorphic chromosome ends.</title>
        <authorList>
            <person name="Sonnenberg A.S.M."/>
            <person name="Sedaghat-Telgerd N."/>
            <person name="Lavrijssen B."/>
            <person name="Ohm R.A."/>
            <person name="Hendrickx P.M."/>
            <person name="Scholtmeijer K."/>
            <person name="Baars J.J.P."/>
            <person name="van Peer A."/>
        </authorList>
    </citation>
    <scope>NUCLEOTIDE SEQUENCE [LARGE SCALE GENOMIC DNA]</scope>
    <source>
        <strain evidence="14 15">H119_p4</strain>
    </source>
</reference>
<comment type="caution">
    <text evidence="14">The sequence shown here is derived from an EMBL/GenBank/DDBJ whole genome shotgun (WGS) entry which is preliminary data.</text>
</comment>